<dbReference type="PANTHER" id="PTHR34704">
    <property type="entry name" value="ATPASE"/>
    <property type="match status" value="1"/>
</dbReference>
<reference evidence="3 4" key="1">
    <citation type="submission" date="2016-11" db="EMBL/GenBank/DDBJ databases">
        <authorList>
            <person name="Jaros S."/>
            <person name="Januszkiewicz K."/>
            <person name="Wedrychowicz H."/>
        </authorList>
    </citation>
    <scope>NUCLEOTIDE SEQUENCE [LARGE SCALE GENOMIC DNA]</scope>
    <source>
        <strain evidence="3 4">DSM 17477</strain>
    </source>
</reference>
<dbReference type="Proteomes" id="UP000184052">
    <property type="component" value="Unassembled WGS sequence"/>
</dbReference>
<evidence type="ECO:0000313" key="4">
    <source>
        <dbReference type="Proteomes" id="UP000184052"/>
    </source>
</evidence>
<dbReference type="EMBL" id="FQZL01000062">
    <property type="protein sequence ID" value="SHJ91626.1"/>
    <property type="molecule type" value="Genomic_DNA"/>
</dbReference>
<dbReference type="InterPro" id="IPR011579">
    <property type="entry name" value="ATPase_dom"/>
</dbReference>
<dbReference type="GO" id="GO:0003676">
    <property type="term" value="F:nucleic acid binding"/>
    <property type="evidence" value="ECO:0007669"/>
    <property type="project" value="InterPro"/>
</dbReference>
<feature type="non-terminal residue" evidence="3">
    <location>
        <position position="1"/>
    </location>
</feature>
<dbReference type="InterPro" id="IPR027417">
    <property type="entry name" value="P-loop_NTPase"/>
</dbReference>
<dbReference type="InterPro" id="IPR011335">
    <property type="entry name" value="Restrct_endonuc-II-like"/>
</dbReference>
<dbReference type="InterPro" id="IPR011856">
    <property type="entry name" value="tRNA_endonuc-like_dom_sf"/>
</dbReference>
<dbReference type="SUPFAM" id="SSF52980">
    <property type="entry name" value="Restriction endonuclease-like"/>
    <property type="match status" value="1"/>
</dbReference>
<gene>
    <name evidence="3" type="ORF">SAMN02745751_03705</name>
</gene>
<dbReference type="CDD" id="cd00882">
    <property type="entry name" value="Ras_like_GTPase"/>
    <property type="match status" value="1"/>
</dbReference>
<keyword evidence="4" id="KW-1185">Reference proteome</keyword>
<proteinExistence type="predicted"/>
<dbReference type="Gene3D" id="3.40.50.300">
    <property type="entry name" value="P-loop containing nucleotide triphosphate hydrolases"/>
    <property type="match status" value="1"/>
</dbReference>
<accession>A0A1M6N7V2</accession>
<organism evidence="3 4">
    <name type="scientific">Dethiosulfatibacter aminovorans DSM 17477</name>
    <dbReference type="NCBI Taxonomy" id="1121476"/>
    <lineage>
        <taxon>Bacteria</taxon>
        <taxon>Bacillati</taxon>
        <taxon>Bacillota</taxon>
        <taxon>Tissierellia</taxon>
        <taxon>Dethiosulfatibacter</taxon>
    </lineage>
</organism>
<evidence type="ECO:0008006" key="5">
    <source>
        <dbReference type="Google" id="ProtNLM"/>
    </source>
</evidence>
<dbReference type="RefSeq" id="WP_073051182.1">
    <property type="nucleotide sequence ID" value="NZ_FQZL01000062.1"/>
</dbReference>
<dbReference type="SUPFAM" id="SSF46785">
    <property type="entry name" value="Winged helix' DNA-binding domain"/>
    <property type="match status" value="1"/>
</dbReference>
<feature type="domain" description="DUF234" evidence="2">
    <location>
        <begin position="286"/>
        <end position="381"/>
    </location>
</feature>
<evidence type="ECO:0000259" key="2">
    <source>
        <dbReference type="Pfam" id="PF03008"/>
    </source>
</evidence>
<sequence>IYGRRRVGKTTLIREFCKGKNAVYFMSREASEERNLENFSRDVFVAKSEGIEGNAVFTDWEGAFDYIGKISENERMILVIDEYPYLAGSNRSISSVLQGHIDLKFKEGKLFLILCGSSMSFMEYQVLGYKSPLYGRRTAQFKIKPFTYYESARFLNTYTNEEKAILFGATGGIPEYLSRVDTRSSVRENIEDLYLSESGHLYEEPVNLLKQELREPSTYNGIIEAIANGASRLNEISTRNSIESNKCSKYINALISLGIVKKEKPLNESGSRKTIYLIEDQMFRFWYKFIPKNMSSIATGLSSYVYDKFVAPMLNEYMGITFELISMQYLMKKNAELDLPFLFGQIGRWWGNNPVKKRQEEIDIIAADDNNAIFCECKWRNELVGMKIFNELVEKSELIKKYEKKYYCLFSKSGFTKELIDRAEELNVELIDLGKIFSVDY</sequence>
<dbReference type="SUPFAM" id="SSF52540">
    <property type="entry name" value="P-loop containing nucleoside triphosphate hydrolases"/>
    <property type="match status" value="1"/>
</dbReference>
<evidence type="ECO:0000259" key="1">
    <source>
        <dbReference type="Pfam" id="PF01637"/>
    </source>
</evidence>
<dbReference type="PANTHER" id="PTHR34704:SF1">
    <property type="entry name" value="ATPASE"/>
    <property type="match status" value="1"/>
</dbReference>
<dbReference type="GO" id="GO:0005524">
    <property type="term" value="F:ATP binding"/>
    <property type="evidence" value="ECO:0007669"/>
    <property type="project" value="InterPro"/>
</dbReference>
<dbReference type="AlphaFoldDB" id="A0A1M6N7V2"/>
<name>A0A1M6N7V2_9FIRM</name>
<dbReference type="Gene3D" id="3.40.1350.10">
    <property type="match status" value="1"/>
</dbReference>
<dbReference type="STRING" id="1121476.SAMN02745751_03705"/>
<feature type="domain" description="ATPase" evidence="1">
    <location>
        <begin position="1"/>
        <end position="179"/>
    </location>
</feature>
<evidence type="ECO:0000313" key="3">
    <source>
        <dbReference type="EMBL" id="SHJ91626.1"/>
    </source>
</evidence>
<dbReference type="InterPro" id="IPR004256">
    <property type="entry name" value="DUF234"/>
</dbReference>
<dbReference type="Pfam" id="PF03008">
    <property type="entry name" value="DUF234"/>
    <property type="match status" value="1"/>
</dbReference>
<dbReference type="OrthoDB" id="9813134at2"/>
<dbReference type="Pfam" id="PF01637">
    <property type="entry name" value="ATPase_2"/>
    <property type="match status" value="1"/>
</dbReference>
<dbReference type="InterPro" id="IPR036390">
    <property type="entry name" value="WH_DNA-bd_sf"/>
</dbReference>
<protein>
    <recommendedName>
        <fullName evidence="5">DUF234 domain-containing protein</fullName>
    </recommendedName>
</protein>